<keyword evidence="2" id="KW-1185">Reference proteome</keyword>
<reference evidence="1 2" key="1">
    <citation type="submission" date="2024-04" db="EMBL/GenBank/DDBJ databases">
        <authorList>
            <person name="Fracassetti M."/>
        </authorList>
    </citation>
    <scope>NUCLEOTIDE SEQUENCE [LARGE SCALE GENOMIC DNA]</scope>
</reference>
<evidence type="ECO:0000313" key="1">
    <source>
        <dbReference type="EMBL" id="CAL1354488.1"/>
    </source>
</evidence>
<gene>
    <name evidence="1" type="ORF">LTRI10_LOCUS2295</name>
</gene>
<evidence type="ECO:0000313" key="2">
    <source>
        <dbReference type="Proteomes" id="UP001497516"/>
    </source>
</evidence>
<accession>A0AAV2CF65</accession>
<sequence>MRKKLVVDFRGTIERASRGNSSSAQERVLNSGRFHQSRHSASDSIQGHRLVARIQRCRGPDDDIIERRSSPTDIFPGAILPLHISYSKSSHNRRRPLPKPSESNEFVCAGKKNLGRCMFEFWVSGNKGEARAAALINTRPNFLNPVPHPHQRPFQLLLRPNNL</sequence>
<dbReference type="AlphaFoldDB" id="A0AAV2CF65"/>
<name>A0AAV2CF65_9ROSI</name>
<dbReference type="EMBL" id="OZ034813">
    <property type="protein sequence ID" value="CAL1354488.1"/>
    <property type="molecule type" value="Genomic_DNA"/>
</dbReference>
<dbReference type="Proteomes" id="UP001497516">
    <property type="component" value="Chromosome 1"/>
</dbReference>
<organism evidence="1 2">
    <name type="scientific">Linum trigynum</name>
    <dbReference type="NCBI Taxonomy" id="586398"/>
    <lineage>
        <taxon>Eukaryota</taxon>
        <taxon>Viridiplantae</taxon>
        <taxon>Streptophyta</taxon>
        <taxon>Embryophyta</taxon>
        <taxon>Tracheophyta</taxon>
        <taxon>Spermatophyta</taxon>
        <taxon>Magnoliopsida</taxon>
        <taxon>eudicotyledons</taxon>
        <taxon>Gunneridae</taxon>
        <taxon>Pentapetalae</taxon>
        <taxon>rosids</taxon>
        <taxon>fabids</taxon>
        <taxon>Malpighiales</taxon>
        <taxon>Linaceae</taxon>
        <taxon>Linum</taxon>
    </lineage>
</organism>
<protein>
    <submittedName>
        <fullName evidence="1">Uncharacterized protein</fullName>
    </submittedName>
</protein>
<proteinExistence type="predicted"/>